<reference evidence="3" key="1">
    <citation type="submission" date="2025-08" db="UniProtKB">
        <authorList>
            <consortium name="Ensembl"/>
        </authorList>
    </citation>
    <scope>IDENTIFICATION</scope>
</reference>
<dbReference type="SUPFAM" id="SSF50156">
    <property type="entry name" value="PDZ domain-like"/>
    <property type="match status" value="3"/>
</dbReference>
<dbReference type="PANTHER" id="PTHR19964">
    <property type="entry name" value="MULTIPLE PDZ DOMAIN PROTEIN"/>
    <property type="match status" value="1"/>
</dbReference>
<dbReference type="InterPro" id="IPR051342">
    <property type="entry name" value="PDZ_scaffold"/>
</dbReference>
<dbReference type="HOGENOM" id="CLU_021213_1_0_1"/>
<evidence type="ECO:0000256" key="1">
    <source>
        <dbReference type="SAM" id="MobiDB-lite"/>
    </source>
</evidence>
<protein>
    <submittedName>
        <fullName evidence="3">Ligand of numb-protein X 2</fullName>
    </submittedName>
</protein>
<dbReference type="SMART" id="SM00228">
    <property type="entry name" value="PDZ"/>
    <property type="match status" value="2"/>
</dbReference>
<proteinExistence type="predicted"/>
<organism evidence="3">
    <name type="scientific">Petromyzon marinus</name>
    <name type="common">Sea lamprey</name>
    <dbReference type="NCBI Taxonomy" id="7757"/>
    <lineage>
        <taxon>Eukaryota</taxon>
        <taxon>Metazoa</taxon>
        <taxon>Chordata</taxon>
        <taxon>Craniata</taxon>
        <taxon>Vertebrata</taxon>
        <taxon>Cyclostomata</taxon>
        <taxon>Hyperoartia</taxon>
        <taxon>Petromyzontiformes</taxon>
        <taxon>Petromyzontidae</taxon>
        <taxon>Petromyzon</taxon>
    </lineage>
</organism>
<sequence length="342" mass="36695">QLVRCGDDSGVFVLDLLEGGPAAVDGRLRPSDRVLSINGHDLRQGTPEMAAQVIQGSEDRVHIVVSRPGKPGPPGPGGQDGRSHAIPGAAHPSPPKPCHYRELSQAVSCQEKVVTVRKEASESLGMTVAGGLASRSGELPIFVTSVQGHGCLGRDGRIHRDMGSVYLHPVSEIKACRLGTGLQHKGQLASFKKTHNSSIVKLSLVEIWITSEHAALLLNLPKSYYRSFNGRTWFSILYSYCASGSFLQSRKEVILRRSTSGSWGFSIVGGYEENHSNQPFFIKSIVLGTPAYNDGRLKCGDMIVAVNGHGTTGMSHAALVTLLKELRGKVTLTVVSWPGSIL</sequence>
<feature type="region of interest" description="Disordered" evidence="1">
    <location>
        <begin position="66"/>
        <end position="97"/>
    </location>
</feature>
<dbReference type="Gene3D" id="2.30.42.10">
    <property type="match status" value="3"/>
</dbReference>
<feature type="domain" description="PDZ" evidence="2">
    <location>
        <begin position="252"/>
        <end position="338"/>
    </location>
</feature>
<reference evidence="3" key="2">
    <citation type="submission" date="2025-09" db="UniProtKB">
        <authorList>
            <consortium name="Ensembl"/>
        </authorList>
    </citation>
    <scope>IDENTIFICATION</scope>
</reference>
<dbReference type="InterPro" id="IPR036034">
    <property type="entry name" value="PDZ_sf"/>
</dbReference>
<dbReference type="AlphaFoldDB" id="S4RWU9"/>
<dbReference type="PROSITE" id="PS50106">
    <property type="entry name" value="PDZ"/>
    <property type="match status" value="2"/>
</dbReference>
<dbReference type="GeneTree" id="ENSGT00940000158381"/>
<accession>S4RWU9</accession>
<dbReference type="CDD" id="cd06680">
    <property type="entry name" value="PDZ4_LNX1_2-like"/>
    <property type="match status" value="1"/>
</dbReference>
<dbReference type="PANTHER" id="PTHR19964:SF84">
    <property type="entry name" value="LIGAND OF NUMB PROTEIN X 2-LIKE ISOFORM X1"/>
    <property type="match status" value="1"/>
</dbReference>
<evidence type="ECO:0000259" key="2">
    <source>
        <dbReference type="PROSITE" id="PS50106"/>
    </source>
</evidence>
<feature type="domain" description="PDZ" evidence="2">
    <location>
        <begin position="1"/>
        <end position="69"/>
    </location>
</feature>
<dbReference type="STRING" id="7757.ENSPMAP00000009689"/>
<dbReference type="InterPro" id="IPR001478">
    <property type="entry name" value="PDZ"/>
</dbReference>
<name>S4RWU9_PETMA</name>
<dbReference type="FunFam" id="2.30.42.10:FF:000081">
    <property type="entry name" value="Ligand of Numb protein X 2"/>
    <property type="match status" value="1"/>
</dbReference>
<dbReference type="Ensembl" id="ENSPMAT00000009730.1">
    <property type="protein sequence ID" value="ENSPMAP00000009689.1"/>
    <property type="gene ID" value="ENSPMAG00000008790.1"/>
</dbReference>
<evidence type="ECO:0000313" key="3">
    <source>
        <dbReference type="Ensembl" id="ENSPMAP00000009689.1"/>
    </source>
</evidence>
<dbReference type="Pfam" id="PF00595">
    <property type="entry name" value="PDZ"/>
    <property type="match status" value="2"/>
</dbReference>
<dbReference type="OMA" id="IWITSEH"/>